<evidence type="ECO:0000313" key="7">
    <source>
        <dbReference type="Proteomes" id="UP000092876"/>
    </source>
</evidence>
<keyword evidence="3" id="KW-0238">DNA-binding</keyword>
<organism evidence="6 7">
    <name type="scientific">Vibrio atlanticus</name>
    <dbReference type="NCBI Taxonomy" id="693153"/>
    <lineage>
        <taxon>Bacteria</taxon>
        <taxon>Pseudomonadati</taxon>
        <taxon>Pseudomonadota</taxon>
        <taxon>Gammaproteobacteria</taxon>
        <taxon>Vibrionales</taxon>
        <taxon>Vibrionaceae</taxon>
        <taxon>Vibrio</taxon>
    </lineage>
</organism>
<accession>A0A1C3ITI4</accession>
<evidence type="ECO:0000256" key="1">
    <source>
        <dbReference type="ARBA" id="ARBA00022491"/>
    </source>
</evidence>
<dbReference type="SUPFAM" id="SSF47413">
    <property type="entry name" value="lambda repressor-like DNA-binding domains"/>
    <property type="match status" value="1"/>
</dbReference>
<dbReference type="GO" id="GO:0000976">
    <property type="term" value="F:transcription cis-regulatory region binding"/>
    <property type="evidence" value="ECO:0007669"/>
    <property type="project" value="TreeGrafter"/>
</dbReference>
<protein>
    <submittedName>
        <fullName evidence="6">HTH-type transcriptional regulator GntR</fullName>
    </submittedName>
</protein>
<sequence length="359" mass="39522">MFSSSKVVEIRYYVTSNINRNHDAVSMLSKKKRPTLQDVANLVGVTKMTVSRCLRDSSQVSEALRDKISAAVDELGYIPNRAPDILSNAKSNAIGVLVPSLTNQVFAEVIRGIEQVTAPAGYQTMIAHYGYSAELEEQSIASLLSYNVDAIILSENVHTDRARKMLQTVSIPVIEIMDSVSPRIEQAVGFDNFEAARAMTKTMIDRGRTNIAYLAARMDERTRLKMAGYEHAMQEADKTPVTLQTEDASSFTLGAKLISELLDKHPEVNGIFCTNDDLAIGAFYECVRRGIQVPEKMAIAGFHGHDITVAMTPRLATVVTPREQIGKVAAQQVVARLQGNKEWVAKLDLGYEIEVGESI</sequence>
<keyword evidence="1" id="KW-0678">Repressor</keyword>
<proteinExistence type="predicted"/>
<feature type="domain" description="HTH lacI-type" evidence="5">
    <location>
        <begin position="34"/>
        <end position="88"/>
    </location>
</feature>
<dbReference type="Gene3D" id="3.40.50.2300">
    <property type="match status" value="2"/>
</dbReference>
<evidence type="ECO:0000256" key="3">
    <source>
        <dbReference type="ARBA" id="ARBA00023125"/>
    </source>
</evidence>
<dbReference type="Pfam" id="PF00532">
    <property type="entry name" value="Peripla_BP_1"/>
    <property type="match status" value="1"/>
</dbReference>
<dbReference type="CDD" id="cd01575">
    <property type="entry name" value="PBP1_GntR"/>
    <property type="match status" value="1"/>
</dbReference>
<keyword evidence="4" id="KW-0804">Transcription</keyword>
<dbReference type="Proteomes" id="UP000092876">
    <property type="component" value="Unassembled WGS sequence"/>
</dbReference>
<dbReference type="Pfam" id="PF00356">
    <property type="entry name" value="LacI"/>
    <property type="match status" value="1"/>
</dbReference>
<dbReference type="InterPro" id="IPR000843">
    <property type="entry name" value="HTH_LacI"/>
</dbReference>
<reference evidence="7" key="1">
    <citation type="submission" date="2016-06" db="EMBL/GenBank/DDBJ databases">
        <authorList>
            <person name="Rodrigo-Torres Lidia"/>
            <person name="Arahal R.David."/>
        </authorList>
    </citation>
    <scope>NUCLEOTIDE SEQUENCE [LARGE SCALE GENOMIC DNA]</scope>
    <source>
        <strain evidence="7">CECT 7223</strain>
    </source>
</reference>
<dbReference type="SMART" id="SM00354">
    <property type="entry name" value="HTH_LACI"/>
    <property type="match status" value="1"/>
</dbReference>
<evidence type="ECO:0000256" key="2">
    <source>
        <dbReference type="ARBA" id="ARBA00023015"/>
    </source>
</evidence>
<gene>
    <name evidence="6" type="primary">gntR</name>
    <name evidence="6" type="ORF">VAT7223_02335</name>
</gene>
<dbReference type="NCBIfam" id="NF011563">
    <property type="entry name" value="PRK14987.1"/>
    <property type="match status" value="1"/>
</dbReference>
<dbReference type="Gene3D" id="1.10.260.40">
    <property type="entry name" value="lambda repressor-like DNA-binding domains"/>
    <property type="match status" value="1"/>
</dbReference>
<dbReference type="GO" id="GO:0003700">
    <property type="term" value="F:DNA-binding transcription factor activity"/>
    <property type="evidence" value="ECO:0007669"/>
    <property type="project" value="TreeGrafter"/>
</dbReference>
<dbReference type="EMBL" id="FLQP01000031">
    <property type="protein sequence ID" value="SBS64732.1"/>
    <property type="molecule type" value="Genomic_DNA"/>
</dbReference>
<dbReference type="AlphaFoldDB" id="A0A1C3ITI4"/>
<dbReference type="PANTHER" id="PTHR30146:SF2">
    <property type="entry name" value="HTH-TYPE TRANSCRIPTIONAL REGULATOR GNTR"/>
    <property type="match status" value="1"/>
</dbReference>
<evidence type="ECO:0000259" key="5">
    <source>
        <dbReference type="PROSITE" id="PS50932"/>
    </source>
</evidence>
<dbReference type="CDD" id="cd01392">
    <property type="entry name" value="HTH_LacI"/>
    <property type="match status" value="1"/>
</dbReference>
<name>A0A1C3ITI4_9VIBR</name>
<dbReference type="InterPro" id="IPR010982">
    <property type="entry name" value="Lambda_DNA-bd_dom_sf"/>
</dbReference>
<dbReference type="InterPro" id="IPR028082">
    <property type="entry name" value="Peripla_BP_I"/>
</dbReference>
<dbReference type="SUPFAM" id="SSF53822">
    <property type="entry name" value="Periplasmic binding protein-like I"/>
    <property type="match status" value="1"/>
</dbReference>
<dbReference type="InterPro" id="IPR001761">
    <property type="entry name" value="Peripla_BP/Lac1_sug-bd_dom"/>
</dbReference>
<dbReference type="GO" id="GO:0005737">
    <property type="term" value="C:cytoplasm"/>
    <property type="evidence" value="ECO:0007669"/>
    <property type="project" value="UniProtKB-ARBA"/>
</dbReference>
<keyword evidence="2" id="KW-0805">Transcription regulation</keyword>
<evidence type="ECO:0000313" key="6">
    <source>
        <dbReference type="EMBL" id="SBS64732.1"/>
    </source>
</evidence>
<dbReference type="PROSITE" id="PS50932">
    <property type="entry name" value="HTH_LACI_2"/>
    <property type="match status" value="1"/>
</dbReference>
<evidence type="ECO:0000256" key="4">
    <source>
        <dbReference type="ARBA" id="ARBA00023163"/>
    </source>
</evidence>
<dbReference type="PANTHER" id="PTHR30146">
    <property type="entry name" value="LACI-RELATED TRANSCRIPTIONAL REPRESSOR"/>
    <property type="match status" value="1"/>
</dbReference>
<dbReference type="FunFam" id="1.10.260.40:FF:000012">
    <property type="entry name" value="HTH-type transcriptional regulator GntR"/>
    <property type="match status" value="1"/>
</dbReference>